<evidence type="ECO:0000313" key="1">
    <source>
        <dbReference type="EMBL" id="ADJ14042.1"/>
    </source>
</evidence>
<sequence>MIVPYRVRFEDRFSDPENDRFWTNIWLISEH</sequence>
<dbReference type="AlphaFoldDB" id="D8J7E7"/>
<reference evidence="2 4" key="2">
    <citation type="journal article" date="2014" name="PLoS Genet.">
        <title>Phylogenetically driven sequencing of extremely halophilic archaea reveals strategies for static and dynamic osmo-response.</title>
        <authorList>
            <person name="Becker E.A."/>
            <person name="Seitzer P.M."/>
            <person name="Tritt A."/>
            <person name="Larsen D."/>
            <person name="Krusor M."/>
            <person name="Yao A.I."/>
            <person name="Wu D."/>
            <person name="Madern D."/>
            <person name="Eisen J.A."/>
            <person name="Darling A.E."/>
            <person name="Facciotti M.T."/>
        </authorList>
    </citation>
    <scope>NUCLEOTIDE SEQUENCE [LARGE SCALE GENOMIC DNA]</scope>
    <source>
        <strain evidence="2">B3</strain>
        <strain evidence="4">DSM 18796 / CECT 7217 / JCM 14584 / KCTC 4019 / B3</strain>
    </source>
</reference>
<dbReference type="EMBL" id="CP002062">
    <property type="protein sequence ID" value="ADJ14042.1"/>
    <property type="molecule type" value="Genomic_DNA"/>
</dbReference>
<dbReference type="HOGENOM" id="CLU_3394462_0_0_2"/>
<protein>
    <submittedName>
        <fullName evidence="1">Uncharacterized protein</fullName>
    </submittedName>
</protein>
<dbReference type="Proteomes" id="UP000000390">
    <property type="component" value="Chromosome"/>
</dbReference>
<dbReference type="PATRIC" id="fig|795797.18.peg.649"/>
<reference evidence="1 3" key="1">
    <citation type="journal article" date="2010" name="J. Bacteriol.">
        <title>Complete genome sequence of Halalkalicoccus jeotgali B3(T), an extremely halophilic archaeon.</title>
        <authorList>
            <person name="Roh S.W."/>
            <person name="Nam Y.D."/>
            <person name="Nam S.H."/>
            <person name="Choi S.H."/>
            <person name="Park H.S."/>
            <person name="Bae J.W."/>
        </authorList>
    </citation>
    <scope>NUCLEOTIDE SEQUENCE [LARGE SCALE GENOMIC DNA]</scope>
    <source>
        <strain evidence="1">B3</strain>
        <strain evidence="3">DSM 18796 / CECT 7217 / JCM 14584 / KCTC 4019 / B3</strain>
    </source>
</reference>
<organism evidence="1 3">
    <name type="scientific">Halalkalicoccus jeotgali (strain DSM 18796 / CECT 7217 / JCM 14584 / KCTC 4019 / B3)</name>
    <dbReference type="NCBI Taxonomy" id="795797"/>
    <lineage>
        <taxon>Archaea</taxon>
        <taxon>Methanobacteriati</taxon>
        <taxon>Methanobacteriota</taxon>
        <taxon>Stenosarchaea group</taxon>
        <taxon>Halobacteria</taxon>
        <taxon>Halobacteriales</taxon>
        <taxon>Halococcaceae</taxon>
        <taxon>Halalkalicoccus</taxon>
    </lineage>
</organism>
<gene>
    <name evidence="1" type="ordered locus">HacjB3_03245</name>
    <name evidence="2" type="ORF">C497_16062</name>
</gene>
<dbReference type="KEGG" id="hje:HacjB3_03245"/>
<proteinExistence type="predicted"/>
<dbReference type="EMBL" id="AOHV01000042">
    <property type="protein sequence ID" value="ELY33914.1"/>
    <property type="molecule type" value="Genomic_DNA"/>
</dbReference>
<dbReference type="Proteomes" id="UP000011645">
    <property type="component" value="Unassembled WGS sequence"/>
</dbReference>
<evidence type="ECO:0000313" key="2">
    <source>
        <dbReference type="EMBL" id="ELY33914.1"/>
    </source>
</evidence>
<accession>D8J7E7</accession>
<dbReference type="STRING" id="795797.HacjB3_03245"/>
<keyword evidence="4" id="KW-1185">Reference proteome</keyword>
<evidence type="ECO:0000313" key="4">
    <source>
        <dbReference type="Proteomes" id="UP000011645"/>
    </source>
</evidence>
<evidence type="ECO:0000313" key="3">
    <source>
        <dbReference type="Proteomes" id="UP000000390"/>
    </source>
</evidence>
<name>D8J7E7_HALJB</name>